<evidence type="ECO:0000313" key="3">
    <source>
        <dbReference type="Proteomes" id="UP001267638"/>
    </source>
</evidence>
<name>A0ABU1WZT4_SPHXE</name>
<dbReference type="Proteomes" id="UP001267638">
    <property type="component" value="Unassembled WGS sequence"/>
</dbReference>
<proteinExistence type="predicted"/>
<dbReference type="Pfam" id="PF20109">
    <property type="entry name" value="Trans_reg_dom"/>
    <property type="match status" value="1"/>
</dbReference>
<feature type="domain" description="Transcriptional regulator-like" evidence="1">
    <location>
        <begin position="10"/>
        <end position="54"/>
    </location>
</feature>
<dbReference type="RefSeq" id="WP_310223457.1">
    <property type="nucleotide sequence ID" value="NZ_JAVDWV010000006.1"/>
</dbReference>
<protein>
    <recommendedName>
        <fullName evidence="1">Transcriptional regulator-like domain-containing protein</fullName>
    </recommendedName>
</protein>
<organism evidence="2 3">
    <name type="scientific">Sphingobium xenophagum</name>
    <dbReference type="NCBI Taxonomy" id="121428"/>
    <lineage>
        <taxon>Bacteria</taxon>
        <taxon>Pseudomonadati</taxon>
        <taxon>Pseudomonadota</taxon>
        <taxon>Alphaproteobacteria</taxon>
        <taxon>Sphingomonadales</taxon>
        <taxon>Sphingomonadaceae</taxon>
        <taxon>Sphingobium</taxon>
    </lineage>
</organism>
<evidence type="ECO:0000313" key="2">
    <source>
        <dbReference type="EMBL" id="MDR7154835.1"/>
    </source>
</evidence>
<comment type="caution">
    <text evidence="2">The sequence shown here is derived from an EMBL/GenBank/DDBJ whole genome shotgun (WGS) entry which is preliminary data.</text>
</comment>
<evidence type="ECO:0000259" key="1">
    <source>
        <dbReference type="Pfam" id="PF20109"/>
    </source>
</evidence>
<dbReference type="EMBL" id="JAVDWV010000006">
    <property type="protein sequence ID" value="MDR7154835.1"/>
    <property type="molecule type" value="Genomic_DNA"/>
</dbReference>
<keyword evidence="3" id="KW-1185">Reference proteome</keyword>
<dbReference type="InterPro" id="IPR045465">
    <property type="entry name" value="Trans_reg_dom"/>
</dbReference>
<gene>
    <name evidence="2" type="ORF">J2W40_001650</name>
</gene>
<accession>A0ABU1WZT4</accession>
<reference evidence="2 3" key="1">
    <citation type="submission" date="2023-07" db="EMBL/GenBank/DDBJ databases">
        <title>Sorghum-associated microbial communities from plants grown in Nebraska, USA.</title>
        <authorList>
            <person name="Schachtman D."/>
        </authorList>
    </citation>
    <scope>NUCLEOTIDE SEQUENCE [LARGE SCALE GENOMIC DNA]</scope>
    <source>
        <strain evidence="2 3">4256</strain>
    </source>
</reference>
<sequence length="57" mass="6487">MAKVEARSGQDRCDYAQRFLVRAPAYRLGHAALDATTSTQAKEDFARSWGLRFPRRS</sequence>